<accession>A0A834MH62</accession>
<gene>
    <name evidence="2" type="ORF">GWI33_022836</name>
</gene>
<feature type="compositionally biased region" description="Low complexity" evidence="1">
    <location>
        <begin position="40"/>
        <end position="52"/>
    </location>
</feature>
<dbReference type="AlphaFoldDB" id="A0A834MH62"/>
<proteinExistence type="predicted"/>
<feature type="compositionally biased region" description="Polar residues" evidence="1">
    <location>
        <begin position="63"/>
        <end position="82"/>
    </location>
</feature>
<evidence type="ECO:0000313" key="2">
    <source>
        <dbReference type="EMBL" id="KAF7283796.1"/>
    </source>
</evidence>
<sequence>MPSTSSQKSGSRSVTLAQDPIKPHSQTVPKDVNSHLTYTSSRPSHNHSSNNRNKPRTKDKGSGDTTAGSSLTYRLSLPTNKENNNSRTRSSSRSSSKSLVSDDMDTEIQKYIPLTIHIKSN</sequence>
<evidence type="ECO:0000256" key="1">
    <source>
        <dbReference type="SAM" id="MobiDB-lite"/>
    </source>
</evidence>
<protein>
    <submittedName>
        <fullName evidence="2">Uncharacterized protein</fullName>
    </submittedName>
</protein>
<dbReference type="Proteomes" id="UP000625711">
    <property type="component" value="Unassembled WGS sequence"/>
</dbReference>
<feature type="compositionally biased region" description="Polar residues" evidence="1">
    <location>
        <begin position="1"/>
        <end position="16"/>
    </location>
</feature>
<comment type="caution">
    <text evidence="2">The sequence shown here is derived from an EMBL/GenBank/DDBJ whole genome shotgun (WGS) entry which is preliminary data.</text>
</comment>
<feature type="compositionally biased region" description="Polar residues" evidence="1">
    <location>
        <begin position="24"/>
        <end position="39"/>
    </location>
</feature>
<feature type="region of interest" description="Disordered" evidence="1">
    <location>
        <begin position="1"/>
        <end position="106"/>
    </location>
</feature>
<reference evidence="2" key="1">
    <citation type="submission" date="2020-08" db="EMBL/GenBank/DDBJ databases">
        <title>Genome sequencing and assembly of the red palm weevil Rhynchophorus ferrugineus.</title>
        <authorList>
            <person name="Dias G.B."/>
            <person name="Bergman C.M."/>
            <person name="Manee M."/>
        </authorList>
    </citation>
    <scope>NUCLEOTIDE SEQUENCE</scope>
    <source>
        <strain evidence="2">AA-2017</strain>
        <tissue evidence="2">Whole larva</tissue>
    </source>
</reference>
<name>A0A834MH62_RHYFE</name>
<organism evidence="2 3">
    <name type="scientific">Rhynchophorus ferrugineus</name>
    <name type="common">Red palm weevil</name>
    <name type="synonym">Curculio ferrugineus</name>
    <dbReference type="NCBI Taxonomy" id="354439"/>
    <lineage>
        <taxon>Eukaryota</taxon>
        <taxon>Metazoa</taxon>
        <taxon>Ecdysozoa</taxon>
        <taxon>Arthropoda</taxon>
        <taxon>Hexapoda</taxon>
        <taxon>Insecta</taxon>
        <taxon>Pterygota</taxon>
        <taxon>Neoptera</taxon>
        <taxon>Endopterygota</taxon>
        <taxon>Coleoptera</taxon>
        <taxon>Polyphaga</taxon>
        <taxon>Cucujiformia</taxon>
        <taxon>Curculionidae</taxon>
        <taxon>Dryophthorinae</taxon>
        <taxon>Rhynchophorus</taxon>
    </lineage>
</organism>
<evidence type="ECO:0000313" key="3">
    <source>
        <dbReference type="Proteomes" id="UP000625711"/>
    </source>
</evidence>
<dbReference type="EMBL" id="JAACXV010000086">
    <property type="protein sequence ID" value="KAF7283796.1"/>
    <property type="molecule type" value="Genomic_DNA"/>
</dbReference>
<keyword evidence="3" id="KW-1185">Reference proteome</keyword>
<feature type="compositionally biased region" description="Low complexity" evidence="1">
    <location>
        <begin position="83"/>
        <end position="98"/>
    </location>
</feature>